<dbReference type="EMBL" id="JACPRF010000024">
    <property type="protein sequence ID" value="MBI2875411.1"/>
    <property type="molecule type" value="Genomic_DNA"/>
</dbReference>
<dbReference type="AlphaFoldDB" id="A0A932CLA6"/>
<comment type="caution">
    <text evidence="1">The sequence shown here is derived from an EMBL/GenBank/DDBJ whole genome shotgun (WGS) entry which is preliminary data.</text>
</comment>
<evidence type="ECO:0000313" key="1">
    <source>
        <dbReference type="EMBL" id="MBI2875411.1"/>
    </source>
</evidence>
<evidence type="ECO:0000313" key="2">
    <source>
        <dbReference type="Proteomes" id="UP000769766"/>
    </source>
</evidence>
<dbReference type="NCBIfam" id="NF012209">
    <property type="entry name" value="LEPR-8K"/>
    <property type="match status" value="1"/>
</dbReference>
<proteinExistence type="predicted"/>
<dbReference type="Proteomes" id="UP000769766">
    <property type="component" value="Unassembled WGS sequence"/>
</dbReference>
<organism evidence="1 2">
    <name type="scientific">Tectimicrobiota bacterium</name>
    <dbReference type="NCBI Taxonomy" id="2528274"/>
    <lineage>
        <taxon>Bacteria</taxon>
        <taxon>Pseudomonadati</taxon>
        <taxon>Nitrospinota/Tectimicrobiota group</taxon>
        <taxon>Candidatus Tectimicrobiota</taxon>
    </lineage>
</organism>
<name>A0A932CLA6_UNCTE</name>
<reference evidence="1" key="1">
    <citation type="submission" date="2020-07" db="EMBL/GenBank/DDBJ databases">
        <title>Huge and variable diversity of episymbiotic CPR bacteria and DPANN archaea in groundwater ecosystems.</title>
        <authorList>
            <person name="He C.Y."/>
            <person name="Keren R."/>
            <person name="Whittaker M."/>
            <person name="Farag I.F."/>
            <person name="Doudna J."/>
            <person name="Cate J.H.D."/>
            <person name="Banfield J.F."/>
        </authorList>
    </citation>
    <scope>NUCLEOTIDE SEQUENCE</scope>
    <source>
        <strain evidence="1">NC_groundwater_672_Ag_B-0.1um_62_36</strain>
    </source>
</reference>
<gene>
    <name evidence="1" type="ORF">HYY20_00860</name>
</gene>
<dbReference type="InterPro" id="IPR053786">
    <property type="entry name" value="LEPRxLL_CS"/>
</dbReference>
<protein>
    <submittedName>
        <fullName evidence="1">LEPR-XLL domain-containing protein</fullName>
    </submittedName>
</protein>
<accession>A0A932CLA6</accession>
<sequence>MKLGQFFFARQARRAKSSRSKRGKTHPRRHKILLEPLESRLLLSADLQIPVPALNLNTPSIDTDDTLPALTQGVESPDHLAGLEAIESQPLLSGLVAHWIGGSGNWSDPTKWDIGVVPNNSGDTMYTVVIDLTDADPVITVDQNVTISGLTNAESMDVQAGTFNVSGAVNNTGTIEVVGTSATTTFSNNVINSGTISAAAGILRFASATVSNVGRTITADGGIVEVANSTMNGGTLVATDKANSFVRFSGDVTLNGVPWEDPGTGEFQVHGTTRLLGDYETQLPAGYRLVVQSDWWAPA</sequence>